<dbReference type="GeneID" id="109468291"/>
<evidence type="ECO:0000256" key="1">
    <source>
        <dbReference type="SAM" id="MobiDB-lite"/>
    </source>
</evidence>
<evidence type="ECO:0000259" key="2">
    <source>
        <dbReference type="PROSITE" id="PS50042"/>
    </source>
</evidence>
<gene>
    <name evidence="4" type="primary">LOC109468291</name>
</gene>
<dbReference type="RefSeq" id="XP_019622105.1">
    <property type="nucleotide sequence ID" value="XM_019766546.1"/>
</dbReference>
<name>A0A6P4XZP6_BRABE</name>
<feature type="domain" description="Cyclic nucleotide-binding" evidence="2">
    <location>
        <begin position="1"/>
        <end position="64"/>
    </location>
</feature>
<sequence length="669" mass="75172">MSGAPAVVMVWDIGKWWFRKEDGKVALVNNGEDLGTVEDILEGNTFGSLKIILELGPPTKLAVRNFDPEANDFCGQFKEAGRSGSRRAFLECWETAKVNPGSVPVEKPTAEGSSVTEATTTAPEEADSDVVKRHFVGNFEIPVDRMVSPHWRRLCRQPEPSHVEDLRVKFKATPDMSFTVLAVHLPGITPEAFQPNEIATYEYEVLGGNHTRLALQKLRQEQPDNTSFQTRMAKVYCGLPDSLAKRVGIVHNDANFYLPAVLKDRLYTFRAAVYAEAGFTDEASLTTVEPPRNKATEGRWKDGLCTMLGIVDTQNTSKRKILSNQHGVEVRLAMSSCRVWAAVTQFIARWEEGRIRKQPRSAGRRHEIKGHHLRFLNKRETDDEKVDVLEKLMSGELEYKFDLKKVQDKDAGGSAEASTTKQRSSRAEKDTPGKDDSICAPKTAGGSEATQPDKQKDDTIAQLRAEVKRLEKELQCLKETHKKTEGDLLKKLEEEKASCKNLQYEKAQMEEEQKRLLWDLGNLREKSNEGSQISDENEQATSKGLGQKRHVSGEGGDADQAVRAKSRRTAVNKDPLYKVGDFVVIAGEANDGKDRVPWFARVITTDPAKQRLTLRWYVPNKEGVYEREVLDGKPLKDESIRYAEILTSVQLTDRMTLPEEEMSKAWKAL</sequence>
<feature type="compositionally biased region" description="Basic and acidic residues" evidence="1">
    <location>
        <begin position="425"/>
        <end position="437"/>
    </location>
</feature>
<dbReference type="KEGG" id="bbel:109468291"/>
<dbReference type="Proteomes" id="UP000515135">
    <property type="component" value="Unplaced"/>
</dbReference>
<feature type="region of interest" description="Disordered" evidence="1">
    <location>
        <begin position="408"/>
        <end position="458"/>
    </location>
</feature>
<feature type="region of interest" description="Disordered" evidence="1">
    <location>
        <begin position="101"/>
        <end position="126"/>
    </location>
</feature>
<dbReference type="InterPro" id="IPR000595">
    <property type="entry name" value="cNMP-bd_dom"/>
</dbReference>
<feature type="compositionally biased region" description="Polar residues" evidence="1">
    <location>
        <begin position="529"/>
        <end position="544"/>
    </location>
</feature>
<organism evidence="3 4">
    <name type="scientific">Branchiostoma belcheri</name>
    <name type="common">Amphioxus</name>
    <dbReference type="NCBI Taxonomy" id="7741"/>
    <lineage>
        <taxon>Eukaryota</taxon>
        <taxon>Metazoa</taxon>
        <taxon>Chordata</taxon>
        <taxon>Cephalochordata</taxon>
        <taxon>Leptocardii</taxon>
        <taxon>Amphioxiformes</taxon>
        <taxon>Branchiostomatidae</taxon>
        <taxon>Branchiostoma</taxon>
    </lineage>
</organism>
<accession>A0A6P4XZP6</accession>
<keyword evidence="3" id="KW-1185">Reference proteome</keyword>
<evidence type="ECO:0000313" key="4">
    <source>
        <dbReference type="RefSeq" id="XP_019622105.1"/>
    </source>
</evidence>
<protein>
    <submittedName>
        <fullName evidence="4">Uncharacterized protein LOC109468291</fullName>
    </submittedName>
</protein>
<dbReference type="AlphaFoldDB" id="A0A6P4XZP6"/>
<feature type="region of interest" description="Disordered" evidence="1">
    <location>
        <begin position="526"/>
        <end position="567"/>
    </location>
</feature>
<reference evidence="4" key="1">
    <citation type="submission" date="2025-08" db="UniProtKB">
        <authorList>
            <consortium name="RefSeq"/>
        </authorList>
    </citation>
    <scope>IDENTIFICATION</scope>
    <source>
        <tissue evidence="4">Gonad</tissue>
    </source>
</reference>
<evidence type="ECO:0000313" key="3">
    <source>
        <dbReference type="Proteomes" id="UP000515135"/>
    </source>
</evidence>
<proteinExistence type="predicted"/>
<dbReference type="OrthoDB" id="6137781at2759"/>
<dbReference type="PROSITE" id="PS50042">
    <property type="entry name" value="CNMP_BINDING_3"/>
    <property type="match status" value="1"/>
</dbReference>